<evidence type="ECO:0000313" key="2">
    <source>
        <dbReference type="Proteomes" id="UP000266841"/>
    </source>
</evidence>
<comment type="caution">
    <text evidence="1">The sequence shown here is derived from an EMBL/GenBank/DDBJ whole genome shotgun (WGS) entry which is preliminary data.</text>
</comment>
<keyword evidence="2" id="KW-1185">Reference proteome</keyword>
<dbReference type="EMBL" id="AGNL01007584">
    <property type="protein sequence ID" value="EJK71149.1"/>
    <property type="molecule type" value="Genomic_DNA"/>
</dbReference>
<dbReference type="AlphaFoldDB" id="K0T1W8"/>
<organism evidence="1 2">
    <name type="scientific">Thalassiosira oceanica</name>
    <name type="common">Marine diatom</name>
    <dbReference type="NCBI Taxonomy" id="159749"/>
    <lineage>
        <taxon>Eukaryota</taxon>
        <taxon>Sar</taxon>
        <taxon>Stramenopiles</taxon>
        <taxon>Ochrophyta</taxon>
        <taxon>Bacillariophyta</taxon>
        <taxon>Coscinodiscophyceae</taxon>
        <taxon>Thalassiosirophycidae</taxon>
        <taxon>Thalassiosirales</taxon>
        <taxon>Thalassiosiraceae</taxon>
        <taxon>Thalassiosira</taxon>
    </lineage>
</organism>
<proteinExistence type="predicted"/>
<accession>K0T1W8</accession>
<dbReference type="Proteomes" id="UP000266841">
    <property type="component" value="Unassembled WGS sequence"/>
</dbReference>
<reference evidence="1 2" key="1">
    <citation type="journal article" date="2012" name="Genome Biol.">
        <title>Genome and low-iron response of an oceanic diatom adapted to chronic iron limitation.</title>
        <authorList>
            <person name="Lommer M."/>
            <person name="Specht M."/>
            <person name="Roy A.S."/>
            <person name="Kraemer L."/>
            <person name="Andreson R."/>
            <person name="Gutowska M.A."/>
            <person name="Wolf J."/>
            <person name="Bergner S.V."/>
            <person name="Schilhabel M.B."/>
            <person name="Klostermeier U.C."/>
            <person name="Beiko R.G."/>
            <person name="Rosenstiel P."/>
            <person name="Hippler M."/>
            <person name="Laroche J."/>
        </authorList>
    </citation>
    <scope>NUCLEOTIDE SEQUENCE [LARGE SCALE GENOMIC DNA]</scope>
    <source>
        <strain evidence="1 2">CCMP1005</strain>
    </source>
</reference>
<name>K0T1W8_THAOC</name>
<protein>
    <submittedName>
        <fullName evidence="1">Uncharacterized protein</fullName>
    </submittedName>
</protein>
<evidence type="ECO:0000313" key="1">
    <source>
        <dbReference type="EMBL" id="EJK71149.1"/>
    </source>
</evidence>
<sequence>MSQLTDLRVTRSWKDCEGEGASGQEARGSRCFFADRGSSLLSPSPFIDRFDADRRNNSRIIMKRRFSWNNNSSFCCASYVCPSCEHPLSFH</sequence>
<gene>
    <name evidence="1" type="ORF">THAOC_07441</name>
</gene>